<dbReference type="Gene3D" id="2.60.120.10">
    <property type="entry name" value="Jelly Rolls"/>
    <property type="match status" value="1"/>
</dbReference>
<name>A0A5C6VMA9_9BACI</name>
<dbReference type="EMBL" id="VOQF01000013">
    <property type="protein sequence ID" value="TXC86079.1"/>
    <property type="molecule type" value="Genomic_DNA"/>
</dbReference>
<sequence>MHYMPNVYQSPKYALNHEQIYNSTFSLRNSISDDQNLLQPIISGIKREASAIQLYNRLIKEAYNEKHKNELHYVLERKRAHLTAFTNYYTTITGMQPEYSIDKITYQSYQEGLQKAFKAELDIFEDFQKNCYRTQDSYYQHLFIWALTNQQDNTARIGLLNEDLSNRLTDYGPKPFVVNIEKATKQNENFRTALWTGKQLQLTLMSINVGEDIGLEIHPNLDQFLRIEQGQGVVQMGDKKNRLDFQKKVYKDYAMIIPAGKWHNLINTGNKPLKLYSIYAPPQHPYGTIHETKAIAMAAEEGHHN</sequence>
<evidence type="ECO:0000313" key="3">
    <source>
        <dbReference type="Proteomes" id="UP000321363"/>
    </source>
</evidence>
<dbReference type="Pfam" id="PF07883">
    <property type="entry name" value="Cupin_2"/>
    <property type="match status" value="1"/>
</dbReference>
<dbReference type="SUPFAM" id="SSF51182">
    <property type="entry name" value="RmlC-like cupins"/>
    <property type="match status" value="1"/>
</dbReference>
<comment type="caution">
    <text evidence="2">The sequence shown here is derived from an EMBL/GenBank/DDBJ whole genome shotgun (WGS) entry which is preliminary data.</text>
</comment>
<accession>A0A5C6VMA9</accession>
<feature type="domain" description="Cupin type-2" evidence="1">
    <location>
        <begin position="204"/>
        <end position="279"/>
    </location>
</feature>
<dbReference type="Proteomes" id="UP000321363">
    <property type="component" value="Unassembled WGS sequence"/>
</dbReference>
<dbReference type="InterPro" id="IPR009078">
    <property type="entry name" value="Ferritin-like_SF"/>
</dbReference>
<keyword evidence="3" id="KW-1185">Reference proteome</keyword>
<dbReference type="PANTHER" id="PTHR43346">
    <property type="entry name" value="LIGAND BINDING DOMAIN PROTEIN, PUTATIVE (AFU_ORTHOLOGUE AFUA_6G14370)-RELATED"/>
    <property type="match status" value="1"/>
</dbReference>
<dbReference type="OrthoDB" id="3231985at2"/>
<dbReference type="InterPro" id="IPR052538">
    <property type="entry name" value="Flavonoid_dioxygenase-like"/>
</dbReference>
<organism evidence="2 3">
    <name type="scientific">Metabacillus litoralis</name>
    <dbReference type="NCBI Taxonomy" id="152268"/>
    <lineage>
        <taxon>Bacteria</taxon>
        <taxon>Bacillati</taxon>
        <taxon>Bacillota</taxon>
        <taxon>Bacilli</taxon>
        <taxon>Bacillales</taxon>
        <taxon>Bacillaceae</taxon>
        <taxon>Metabacillus</taxon>
    </lineage>
</organism>
<dbReference type="Gene3D" id="1.20.1260.10">
    <property type="match status" value="1"/>
</dbReference>
<dbReference type="InterPro" id="IPR013096">
    <property type="entry name" value="Cupin_2"/>
</dbReference>
<dbReference type="CDD" id="cd02223">
    <property type="entry name" value="cupin_Bh2720-like"/>
    <property type="match status" value="1"/>
</dbReference>
<evidence type="ECO:0000259" key="1">
    <source>
        <dbReference type="Pfam" id="PF07883"/>
    </source>
</evidence>
<dbReference type="SUPFAM" id="SSF47240">
    <property type="entry name" value="Ferritin-like"/>
    <property type="match status" value="1"/>
</dbReference>
<dbReference type="PANTHER" id="PTHR43346:SF1">
    <property type="entry name" value="QUERCETIN 2,3-DIOXYGENASE-RELATED"/>
    <property type="match status" value="1"/>
</dbReference>
<dbReference type="InterPro" id="IPR014710">
    <property type="entry name" value="RmlC-like_jellyroll"/>
</dbReference>
<dbReference type="AlphaFoldDB" id="A0A5C6VMA9"/>
<protein>
    <submittedName>
        <fullName evidence="2">Cupin domain-containing protein</fullName>
    </submittedName>
</protein>
<dbReference type="InterPro" id="IPR011051">
    <property type="entry name" value="RmlC_Cupin_sf"/>
</dbReference>
<proteinExistence type="predicted"/>
<reference evidence="2 3" key="1">
    <citation type="journal article" date="2005" name="Int. J. Syst. Evol. Microbiol.">
        <title>Bacillus litoralis sp. nov., isolated from a tidal flat of the Yellow Sea in Korea.</title>
        <authorList>
            <person name="Yoon J.H."/>
            <person name="Oh T.K."/>
        </authorList>
    </citation>
    <scope>NUCLEOTIDE SEQUENCE [LARGE SCALE GENOMIC DNA]</scope>
    <source>
        <strain evidence="2 3">SW-211</strain>
    </source>
</reference>
<gene>
    <name evidence="2" type="ORF">FS935_18575</name>
</gene>
<dbReference type="InterPro" id="IPR012347">
    <property type="entry name" value="Ferritin-like"/>
</dbReference>
<evidence type="ECO:0000313" key="2">
    <source>
        <dbReference type="EMBL" id="TXC86079.1"/>
    </source>
</evidence>